<dbReference type="SUPFAM" id="SSF55315">
    <property type="entry name" value="L30e-like"/>
    <property type="match status" value="1"/>
</dbReference>
<dbReference type="Gene3D" id="3.30.1230.10">
    <property type="entry name" value="YlxR-like"/>
    <property type="match status" value="1"/>
</dbReference>
<sequence length="210" mass="22366">MTRGGQAKDHSDGPERKCIATGEVQPKDGLIRFVLGPDDRIVPDLAGKLPGRGLYVAANRAAIEKAAAKGLFSRAMKQPVKAPDGLADLIEQMLVKRVVDLISLARKSGEAVTGYEKVKSWLQSEEARVLIQAEDGSGRGKSKLSTPYGGNYIGWLTADELGMAFGRQSVIHAALGSGGLVPRIVEEAQRLKGVRVVSDADRGGRGHRKG</sequence>
<keyword evidence="3" id="KW-0687">Ribonucleoprotein</keyword>
<dbReference type="AlphaFoldDB" id="A0A222DZY8"/>
<dbReference type="GO" id="GO:0005840">
    <property type="term" value="C:ribosome"/>
    <property type="evidence" value="ECO:0007669"/>
    <property type="project" value="UniProtKB-KW"/>
</dbReference>
<dbReference type="InterPro" id="IPR029064">
    <property type="entry name" value="Ribosomal_eL30-like_sf"/>
</dbReference>
<dbReference type="Pfam" id="PF04296">
    <property type="entry name" value="YlxR"/>
    <property type="match status" value="1"/>
</dbReference>
<keyword evidence="3" id="KW-0689">Ribosomal protein</keyword>
<evidence type="ECO:0000256" key="1">
    <source>
        <dbReference type="SAM" id="MobiDB-lite"/>
    </source>
</evidence>
<dbReference type="SUPFAM" id="SSF64376">
    <property type="entry name" value="YlxR-like"/>
    <property type="match status" value="1"/>
</dbReference>
<evidence type="ECO:0000259" key="2">
    <source>
        <dbReference type="Pfam" id="PF04296"/>
    </source>
</evidence>
<dbReference type="EMBL" id="CP022540">
    <property type="protein sequence ID" value="ASP19490.1"/>
    <property type="molecule type" value="Genomic_DNA"/>
</dbReference>
<dbReference type="InterPro" id="IPR037465">
    <property type="entry name" value="YlxR"/>
</dbReference>
<gene>
    <name evidence="3" type="ORF">ANTHELSMS3_00772</name>
</gene>
<dbReference type="PANTHER" id="PTHR34215:SF1">
    <property type="entry name" value="YLXR DOMAIN-CONTAINING PROTEIN"/>
    <property type="match status" value="1"/>
</dbReference>
<feature type="domain" description="YlxR" evidence="2">
    <location>
        <begin position="16"/>
        <end position="91"/>
    </location>
</feature>
<dbReference type="OrthoDB" id="9799836at2"/>
<name>A0A222DZY8_9RHOB</name>
<feature type="region of interest" description="Disordered" evidence="1">
    <location>
        <begin position="1"/>
        <end position="21"/>
    </location>
</feature>
<evidence type="ECO:0000313" key="4">
    <source>
        <dbReference type="Proteomes" id="UP000203589"/>
    </source>
</evidence>
<dbReference type="InterPro" id="IPR007393">
    <property type="entry name" value="YlxR_dom"/>
</dbReference>
<dbReference type="Proteomes" id="UP000203589">
    <property type="component" value="Chromosome"/>
</dbReference>
<dbReference type="InterPro" id="IPR035931">
    <property type="entry name" value="YlxR-like_sf"/>
</dbReference>
<dbReference type="NCBIfam" id="NF006622">
    <property type="entry name" value="PRK09190.1"/>
    <property type="match status" value="1"/>
</dbReference>
<feature type="compositionally biased region" description="Basic and acidic residues" evidence="1">
    <location>
        <begin position="1"/>
        <end position="18"/>
    </location>
</feature>
<protein>
    <submittedName>
        <fullName evidence="3">50S ribosomal protein L7</fullName>
    </submittedName>
</protein>
<organism evidence="3 4">
    <name type="scientific">Antarctobacter heliothermus</name>
    <dbReference type="NCBI Taxonomy" id="74033"/>
    <lineage>
        <taxon>Bacteria</taxon>
        <taxon>Pseudomonadati</taxon>
        <taxon>Pseudomonadota</taxon>
        <taxon>Alphaproteobacteria</taxon>
        <taxon>Rhodobacterales</taxon>
        <taxon>Roseobacteraceae</taxon>
        <taxon>Antarctobacter</taxon>
    </lineage>
</organism>
<accession>A0A222DZY8</accession>
<keyword evidence="4" id="KW-1185">Reference proteome</keyword>
<dbReference type="KEGG" id="aht:ANTHELSMS3_00772"/>
<dbReference type="CDD" id="cd00279">
    <property type="entry name" value="YlxR"/>
    <property type="match status" value="1"/>
</dbReference>
<evidence type="ECO:0000313" key="3">
    <source>
        <dbReference type="EMBL" id="ASP19490.1"/>
    </source>
</evidence>
<dbReference type="PANTHER" id="PTHR34215">
    <property type="entry name" value="BLL0784 PROTEIN"/>
    <property type="match status" value="1"/>
</dbReference>
<dbReference type="RefSeq" id="WP_094033724.1">
    <property type="nucleotide sequence ID" value="NZ_CP022540.1"/>
</dbReference>
<dbReference type="Gene3D" id="3.30.1330.30">
    <property type="match status" value="1"/>
</dbReference>
<reference evidence="3 4" key="1">
    <citation type="submission" date="2017-07" db="EMBL/GenBank/DDBJ databases">
        <title>Genome Sequence of Antarctobacter heliothermus Strain SMS3 Isolated from a culture of the Diatom Skeletonema marinoi.</title>
        <authorList>
            <person name="Topel M."/>
            <person name="Pinder M.I.M."/>
            <person name="Johansson O.N."/>
            <person name="Kourtchenko O."/>
            <person name="Godhe A."/>
            <person name="Clarke A.K."/>
        </authorList>
    </citation>
    <scope>NUCLEOTIDE SEQUENCE [LARGE SCALE GENOMIC DNA]</scope>
    <source>
        <strain evidence="3 4">SMS3</strain>
    </source>
</reference>
<proteinExistence type="predicted"/>